<dbReference type="Gene3D" id="1.20.5.1930">
    <property type="match status" value="1"/>
</dbReference>
<accession>A0ABM9CDA6</accession>
<feature type="domain" description="Histidine kinase/HSP90-like ATPase" evidence="10">
    <location>
        <begin position="285"/>
        <end position="381"/>
    </location>
</feature>
<evidence type="ECO:0000313" key="11">
    <source>
        <dbReference type="EMBL" id="CAH1209443.1"/>
    </source>
</evidence>
<proteinExistence type="predicted"/>
<dbReference type="Pfam" id="PF07730">
    <property type="entry name" value="HisKA_3"/>
    <property type="match status" value="1"/>
</dbReference>
<dbReference type="RefSeq" id="WP_236334847.1">
    <property type="nucleotide sequence ID" value="NZ_CAKMMG010000004.1"/>
</dbReference>
<evidence type="ECO:0000256" key="2">
    <source>
        <dbReference type="ARBA" id="ARBA00012438"/>
    </source>
</evidence>
<keyword evidence="6" id="KW-0418">Kinase</keyword>
<evidence type="ECO:0000313" key="12">
    <source>
        <dbReference type="Proteomes" id="UP000838324"/>
    </source>
</evidence>
<name>A0ABM9CDA6_9BACL</name>
<dbReference type="InterPro" id="IPR011712">
    <property type="entry name" value="Sig_transdc_His_kin_sub3_dim/P"/>
</dbReference>
<comment type="catalytic activity">
    <reaction evidence="1">
        <text>ATP + protein L-histidine = ADP + protein N-phospho-L-histidine.</text>
        <dbReference type="EC" id="2.7.13.3"/>
    </reaction>
</comment>
<keyword evidence="9" id="KW-0472">Membrane</keyword>
<dbReference type="PANTHER" id="PTHR24421:SF10">
    <property type="entry name" value="NITRATE_NITRITE SENSOR PROTEIN NARQ"/>
    <property type="match status" value="1"/>
</dbReference>
<evidence type="ECO:0000256" key="9">
    <source>
        <dbReference type="SAM" id="Phobius"/>
    </source>
</evidence>
<dbReference type="EC" id="2.7.13.3" evidence="2"/>
<dbReference type="Proteomes" id="UP000838324">
    <property type="component" value="Unassembled WGS sequence"/>
</dbReference>
<feature type="transmembrane region" description="Helical" evidence="9">
    <location>
        <begin position="7"/>
        <end position="24"/>
    </location>
</feature>
<evidence type="ECO:0000256" key="5">
    <source>
        <dbReference type="ARBA" id="ARBA00022741"/>
    </source>
</evidence>
<evidence type="ECO:0000256" key="6">
    <source>
        <dbReference type="ARBA" id="ARBA00022777"/>
    </source>
</evidence>
<dbReference type="EMBL" id="CAKMMG010000004">
    <property type="protein sequence ID" value="CAH1209443.1"/>
    <property type="molecule type" value="Genomic_DNA"/>
</dbReference>
<comment type="caution">
    <text evidence="11">The sequence shown here is derived from an EMBL/GenBank/DDBJ whole genome shotgun (WGS) entry which is preliminary data.</text>
</comment>
<keyword evidence="5" id="KW-0547">Nucleotide-binding</keyword>
<protein>
    <recommendedName>
        <fullName evidence="2">histidine kinase</fullName>
        <ecNumber evidence="2">2.7.13.3</ecNumber>
    </recommendedName>
</protein>
<organism evidence="11 12">
    <name type="scientific">Paenibacillus auburnensis</name>
    <dbReference type="NCBI Taxonomy" id="2905649"/>
    <lineage>
        <taxon>Bacteria</taxon>
        <taxon>Bacillati</taxon>
        <taxon>Bacillota</taxon>
        <taxon>Bacilli</taxon>
        <taxon>Bacillales</taxon>
        <taxon>Paenibacillaceae</taxon>
        <taxon>Paenibacillus</taxon>
    </lineage>
</organism>
<evidence type="ECO:0000259" key="10">
    <source>
        <dbReference type="SMART" id="SM00387"/>
    </source>
</evidence>
<sequence>MTRELKLIRYGLIVVPAIISVYTYDYSDYGLFTFYLLVQLLLATIGARLPKPLPVLAVALELLYSAWMCQTYGMLMIFPAISALLCYSRFQPKSVPVLLALLHLAALNVAFSSAAPYERAYMNLTFLLAAALNELLRRTGRGREYTLFLYDELRKKHFELDEARNRLLEFTAQVENAATAEERIRISRQLHDDIGHRLIRVKMMVEAAIHTLPVAPETGMGMMVQIRDQLAASMDDMRAAIRQVNPSPQLEGAYALDQLLEETGRDTGIKTSYQVHGYPFSLYPSIQVVLYKNARESLTNALRHGKATAVWISIFYSEHEVVMEVSNNGVLPEEDQLRRLRAGSSGMGLEGMHERTRLIGGTLELRPEAPFTVITRLPVYRQGDYKQPNIP</sequence>
<keyword evidence="9" id="KW-0812">Transmembrane</keyword>
<reference evidence="11" key="1">
    <citation type="submission" date="2022-01" db="EMBL/GenBank/DDBJ databases">
        <authorList>
            <person name="Criscuolo A."/>
        </authorList>
    </citation>
    <scope>NUCLEOTIDE SEQUENCE</scope>
    <source>
        <strain evidence="11">CIP111892</strain>
    </source>
</reference>
<dbReference type="SUPFAM" id="SSF55874">
    <property type="entry name" value="ATPase domain of HSP90 chaperone/DNA topoisomerase II/histidine kinase"/>
    <property type="match status" value="1"/>
</dbReference>
<dbReference type="CDD" id="cd16917">
    <property type="entry name" value="HATPase_UhpB-NarQ-NarX-like"/>
    <property type="match status" value="1"/>
</dbReference>
<dbReference type="InterPro" id="IPR003594">
    <property type="entry name" value="HATPase_dom"/>
</dbReference>
<evidence type="ECO:0000256" key="3">
    <source>
        <dbReference type="ARBA" id="ARBA00022553"/>
    </source>
</evidence>
<keyword evidence="7" id="KW-0067">ATP-binding</keyword>
<feature type="transmembrane region" description="Helical" evidence="9">
    <location>
        <begin position="97"/>
        <end position="117"/>
    </location>
</feature>
<evidence type="ECO:0000256" key="7">
    <source>
        <dbReference type="ARBA" id="ARBA00022840"/>
    </source>
</evidence>
<gene>
    <name evidence="11" type="ORF">PAECIP111892_03217</name>
</gene>
<dbReference type="PANTHER" id="PTHR24421">
    <property type="entry name" value="NITRATE/NITRITE SENSOR PROTEIN NARX-RELATED"/>
    <property type="match status" value="1"/>
</dbReference>
<feature type="transmembrane region" description="Helical" evidence="9">
    <location>
        <begin position="62"/>
        <end position="85"/>
    </location>
</feature>
<dbReference type="SMART" id="SM00387">
    <property type="entry name" value="HATPase_c"/>
    <property type="match status" value="1"/>
</dbReference>
<keyword evidence="3" id="KW-0597">Phosphoprotein</keyword>
<dbReference type="Gene3D" id="3.30.565.10">
    <property type="entry name" value="Histidine kinase-like ATPase, C-terminal domain"/>
    <property type="match status" value="1"/>
</dbReference>
<keyword evidence="9" id="KW-1133">Transmembrane helix</keyword>
<evidence type="ECO:0000256" key="1">
    <source>
        <dbReference type="ARBA" id="ARBA00000085"/>
    </source>
</evidence>
<dbReference type="InterPro" id="IPR036890">
    <property type="entry name" value="HATPase_C_sf"/>
</dbReference>
<keyword evidence="8" id="KW-0902">Two-component regulatory system</keyword>
<keyword evidence="12" id="KW-1185">Reference proteome</keyword>
<evidence type="ECO:0000256" key="8">
    <source>
        <dbReference type="ARBA" id="ARBA00023012"/>
    </source>
</evidence>
<dbReference type="Pfam" id="PF02518">
    <property type="entry name" value="HATPase_c"/>
    <property type="match status" value="1"/>
</dbReference>
<dbReference type="InterPro" id="IPR050482">
    <property type="entry name" value="Sensor_HK_TwoCompSys"/>
</dbReference>
<evidence type="ECO:0000256" key="4">
    <source>
        <dbReference type="ARBA" id="ARBA00022679"/>
    </source>
</evidence>
<keyword evidence="4" id="KW-0808">Transferase</keyword>